<gene>
    <name evidence="1" type="ORF">OUZ56_031880</name>
</gene>
<name>A0ABQ9ZVK2_9CRUS</name>
<accession>A0ABQ9ZVK2</accession>
<keyword evidence="2" id="KW-1185">Reference proteome</keyword>
<organism evidence="1 2">
    <name type="scientific">Daphnia magna</name>
    <dbReference type="NCBI Taxonomy" id="35525"/>
    <lineage>
        <taxon>Eukaryota</taxon>
        <taxon>Metazoa</taxon>
        <taxon>Ecdysozoa</taxon>
        <taxon>Arthropoda</taxon>
        <taxon>Crustacea</taxon>
        <taxon>Branchiopoda</taxon>
        <taxon>Diplostraca</taxon>
        <taxon>Cladocera</taxon>
        <taxon>Anomopoda</taxon>
        <taxon>Daphniidae</taxon>
        <taxon>Daphnia</taxon>
    </lineage>
</organism>
<evidence type="ECO:0000313" key="1">
    <source>
        <dbReference type="EMBL" id="KAK4016919.1"/>
    </source>
</evidence>
<dbReference type="PROSITE" id="PS51257">
    <property type="entry name" value="PROKAR_LIPOPROTEIN"/>
    <property type="match status" value="1"/>
</dbReference>
<dbReference type="Proteomes" id="UP001234178">
    <property type="component" value="Unassembled WGS sequence"/>
</dbReference>
<dbReference type="EMBL" id="JAOYFB010000005">
    <property type="protein sequence ID" value="KAK4016919.1"/>
    <property type="molecule type" value="Genomic_DNA"/>
</dbReference>
<protein>
    <submittedName>
        <fullName evidence="1">Uncharacterized protein</fullName>
    </submittedName>
</protein>
<evidence type="ECO:0000313" key="2">
    <source>
        <dbReference type="Proteomes" id="UP001234178"/>
    </source>
</evidence>
<reference evidence="1 2" key="1">
    <citation type="journal article" date="2023" name="Nucleic Acids Res.">
        <title>The hologenome of Daphnia magna reveals possible DNA methylation and microbiome-mediated evolution of the host genome.</title>
        <authorList>
            <person name="Chaturvedi A."/>
            <person name="Li X."/>
            <person name="Dhandapani V."/>
            <person name="Marshall H."/>
            <person name="Kissane S."/>
            <person name="Cuenca-Cambronero M."/>
            <person name="Asole G."/>
            <person name="Calvet F."/>
            <person name="Ruiz-Romero M."/>
            <person name="Marangio P."/>
            <person name="Guigo R."/>
            <person name="Rago D."/>
            <person name="Mirbahai L."/>
            <person name="Eastwood N."/>
            <person name="Colbourne J.K."/>
            <person name="Zhou J."/>
            <person name="Mallon E."/>
            <person name="Orsini L."/>
        </authorList>
    </citation>
    <scope>NUCLEOTIDE SEQUENCE [LARGE SCALE GENOMIC DNA]</scope>
    <source>
        <strain evidence="1">LRV0_1</strain>
    </source>
</reference>
<sequence>MIKGGGCSSQVSPIDYMPNVVTAAAAACAKKLCQLIGVQYKGPELCVVIKCFRPLEDSTSSRPMMYSGKEQWYYKYTNGGRDSIPLIKEQVTCEIDHGSYIEREYPTEMNF</sequence>
<proteinExistence type="predicted"/>
<comment type="caution">
    <text evidence="1">The sequence shown here is derived from an EMBL/GenBank/DDBJ whole genome shotgun (WGS) entry which is preliminary data.</text>
</comment>